<keyword evidence="1" id="KW-1133">Transmembrane helix</keyword>
<evidence type="ECO:0000313" key="4">
    <source>
        <dbReference type="Proteomes" id="UP000177328"/>
    </source>
</evidence>
<feature type="transmembrane region" description="Helical" evidence="1">
    <location>
        <begin position="179"/>
        <end position="209"/>
    </location>
</feature>
<keyword evidence="1" id="KW-0472">Membrane</keyword>
<feature type="transmembrane region" description="Helical" evidence="1">
    <location>
        <begin position="359"/>
        <end position="377"/>
    </location>
</feature>
<feature type="transmembrane region" description="Helical" evidence="1">
    <location>
        <begin position="288"/>
        <end position="308"/>
    </location>
</feature>
<evidence type="ECO:0000313" key="3">
    <source>
        <dbReference type="EMBL" id="OGE41336.1"/>
    </source>
</evidence>
<organism evidence="3 4">
    <name type="scientific">Candidatus Daviesbacteria bacterium RIFCSPHIGHO2_02_FULL_43_12</name>
    <dbReference type="NCBI Taxonomy" id="1797776"/>
    <lineage>
        <taxon>Bacteria</taxon>
        <taxon>Candidatus Daviesiibacteriota</taxon>
    </lineage>
</organism>
<evidence type="ECO:0000259" key="2">
    <source>
        <dbReference type="Pfam" id="PF10131"/>
    </source>
</evidence>
<dbReference type="Proteomes" id="UP000177328">
    <property type="component" value="Unassembled WGS sequence"/>
</dbReference>
<feature type="transmembrane region" description="Helical" evidence="1">
    <location>
        <begin position="221"/>
        <end position="240"/>
    </location>
</feature>
<feature type="transmembrane region" description="Helical" evidence="1">
    <location>
        <begin position="102"/>
        <end position="119"/>
    </location>
</feature>
<reference evidence="3 4" key="1">
    <citation type="journal article" date="2016" name="Nat. Commun.">
        <title>Thousands of microbial genomes shed light on interconnected biogeochemical processes in an aquifer system.</title>
        <authorList>
            <person name="Anantharaman K."/>
            <person name="Brown C.T."/>
            <person name="Hug L.A."/>
            <person name="Sharon I."/>
            <person name="Castelle C.J."/>
            <person name="Probst A.J."/>
            <person name="Thomas B.C."/>
            <person name="Singh A."/>
            <person name="Wilkins M.J."/>
            <person name="Karaoz U."/>
            <person name="Brodie E.L."/>
            <person name="Williams K.H."/>
            <person name="Hubbard S.S."/>
            <person name="Banfield J.F."/>
        </authorList>
    </citation>
    <scope>NUCLEOTIDE SEQUENCE [LARGE SCALE GENOMIC DNA]</scope>
</reference>
<feature type="transmembrane region" description="Helical" evidence="1">
    <location>
        <begin position="150"/>
        <end position="167"/>
    </location>
</feature>
<dbReference type="EMBL" id="MFDD01000002">
    <property type="protein sequence ID" value="OGE41336.1"/>
    <property type="molecule type" value="Genomic_DNA"/>
</dbReference>
<feature type="domain" description="Membrane protein 6-pyruvoyl-tetrahydropterin synthase-related" evidence="2">
    <location>
        <begin position="79"/>
        <end position="362"/>
    </location>
</feature>
<sequence>MKFIKKFYLNIGILLLITALSFPAFKALTKPGLITGHDTQGHFIRLVEFDRAIKDGHFPVRWSKRLNWGLGYPYFNFAYPLPYYIEEVFVLVGLDYLTSFKLIFILSFPLGWFFMFIWLRKHFSLMSSFIAGAFYTYVPYHFLNVYVRGAIGEVVAMTLLPLAFYSLERLLEKVTALRIVLLGLSIGAIVTSHNISAMIFMPLLFIYGLCQLYKQKHLIEVKFLSLSFCYAASITAFFWVPAITEESLTKVGEVIYPYFLKHYPSLQSLLYSPWGFGGSKVGIIHGEMSFQIGLAHISVVIACLVWLVPFGRRKKRGVGLLFALGVLLTMGALFMMQPISSSVVNTLTPLKFIQFPWRLLMVIVFASSLLSACLLEIKFIQRLIRGKQIFIAIAALGVLLFLNRNHWKVNEYYSPPAYFFDDRAIDTTTTLAHEHAPKWQNTNVWQSSLRFQIKDGSGLVQNTVWKTSYHEFSSSSSRSLLLTDRTVYYPGWEVYIDGVKTKTLDPWDPVTEGLITFEVPSGAHTIGVRFGETPLRFASNMFSLAALVLSLGVFFKFRKAK</sequence>
<feature type="transmembrane region" description="Helical" evidence="1">
    <location>
        <begin position="320"/>
        <end position="339"/>
    </location>
</feature>
<protein>
    <recommendedName>
        <fullName evidence="2">Membrane protein 6-pyruvoyl-tetrahydropterin synthase-related domain-containing protein</fullName>
    </recommendedName>
</protein>
<gene>
    <name evidence="3" type="ORF">A3D25_02315</name>
</gene>
<keyword evidence="1" id="KW-0812">Transmembrane</keyword>
<feature type="transmembrane region" description="Helical" evidence="1">
    <location>
        <begin position="389"/>
        <end position="407"/>
    </location>
</feature>
<feature type="transmembrane region" description="Helical" evidence="1">
    <location>
        <begin position="537"/>
        <end position="555"/>
    </location>
</feature>
<feature type="transmembrane region" description="Helical" evidence="1">
    <location>
        <begin position="77"/>
        <end position="97"/>
    </location>
</feature>
<accession>A0A1F5KK76</accession>
<feature type="transmembrane region" description="Helical" evidence="1">
    <location>
        <begin position="7"/>
        <end position="25"/>
    </location>
</feature>
<evidence type="ECO:0000256" key="1">
    <source>
        <dbReference type="SAM" id="Phobius"/>
    </source>
</evidence>
<comment type="caution">
    <text evidence="3">The sequence shown here is derived from an EMBL/GenBank/DDBJ whole genome shotgun (WGS) entry which is preliminary data.</text>
</comment>
<dbReference type="AlphaFoldDB" id="A0A1F5KK76"/>
<name>A0A1F5KK76_9BACT</name>
<proteinExistence type="predicted"/>
<dbReference type="InterPro" id="IPR018776">
    <property type="entry name" value="Membrane_prot_PTPS-rel_domain"/>
</dbReference>
<dbReference type="Pfam" id="PF10131">
    <property type="entry name" value="PTPS_related"/>
    <property type="match status" value="1"/>
</dbReference>